<reference evidence="1" key="1">
    <citation type="submission" date="2019-10" db="EMBL/GenBank/DDBJ databases">
        <authorList>
            <consortium name="DOE Joint Genome Institute"/>
            <person name="Kuo A."/>
            <person name="Miyauchi S."/>
            <person name="Kiss E."/>
            <person name="Drula E."/>
            <person name="Kohler A."/>
            <person name="Sanchez-Garcia M."/>
            <person name="Andreopoulos B."/>
            <person name="Barry K.W."/>
            <person name="Bonito G."/>
            <person name="Buee M."/>
            <person name="Carver A."/>
            <person name="Chen C."/>
            <person name="Cichocki N."/>
            <person name="Clum A."/>
            <person name="Culley D."/>
            <person name="Crous P.W."/>
            <person name="Fauchery L."/>
            <person name="Girlanda M."/>
            <person name="Hayes R."/>
            <person name="Keri Z."/>
            <person name="Labutti K."/>
            <person name="Lipzen A."/>
            <person name="Lombard V."/>
            <person name="Magnuson J."/>
            <person name="Maillard F."/>
            <person name="Morin E."/>
            <person name="Murat C."/>
            <person name="Nolan M."/>
            <person name="Ohm R."/>
            <person name="Pangilinan J."/>
            <person name="Pereira M."/>
            <person name="Perotto S."/>
            <person name="Peter M."/>
            <person name="Riley R."/>
            <person name="Sitrit Y."/>
            <person name="Stielow B."/>
            <person name="Szollosi G."/>
            <person name="Zifcakova L."/>
            <person name="Stursova M."/>
            <person name="Spatafora J.W."/>
            <person name="Tedersoo L."/>
            <person name="Vaario L.-M."/>
            <person name="Yamada A."/>
            <person name="Yan M."/>
            <person name="Wang P."/>
            <person name="Xu J."/>
            <person name="Bruns T."/>
            <person name="Baldrian P."/>
            <person name="Vilgalys R."/>
            <person name="Henrissat B."/>
            <person name="Grigoriev I.V."/>
            <person name="Hibbett D."/>
            <person name="Nagy L.G."/>
            <person name="Martin F.M."/>
        </authorList>
    </citation>
    <scope>NUCLEOTIDE SEQUENCE</scope>
    <source>
        <strain evidence="1">P2</strain>
    </source>
</reference>
<dbReference type="Proteomes" id="UP000886501">
    <property type="component" value="Unassembled WGS sequence"/>
</dbReference>
<sequence>MGPSGCTSWLVDLGFGGESCRKCTDSGEYSPTEGLEKEVRHISGVDLYRLVWLVTEREEMGLSRVRSFTFTQLDDTMYESPCIVGKHWVGGMGFYAFWKRNFRRRLWKIRAWTRTISNVPFDHPSLEVTSLGLSKGWTWSMTPC</sequence>
<evidence type="ECO:0000313" key="1">
    <source>
        <dbReference type="EMBL" id="KAF9649410.1"/>
    </source>
</evidence>
<organism evidence="1 2">
    <name type="scientific">Thelephora ganbajun</name>
    <name type="common">Ganba fungus</name>
    <dbReference type="NCBI Taxonomy" id="370292"/>
    <lineage>
        <taxon>Eukaryota</taxon>
        <taxon>Fungi</taxon>
        <taxon>Dikarya</taxon>
        <taxon>Basidiomycota</taxon>
        <taxon>Agaricomycotina</taxon>
        <taxon>Agaricomycetes</taxon>
        <taxon>Thelephorales</taxon>
        <taxon>Thelephoraceae</taxon>
        <taxon>Thelephora</taxon>
    </lineage>
</organism>
<dbReference type="EMBL" id="MU117998">
    <property type="protein sequence ID" value="KAF9649410.1"/>
    <property type="molecule type" value="Genomic_DNA"/>
</dbReference>
<protein>
    <submittedName>
        <fullName evidence="1">Uncharacterized protein</fullName>
    </submittedName>
</protein>
<keyword evidence="2" id="KW-1185">Reference proteome</keyword>
<accession>A0ACB6ZJ08</accession>
<reference evidence="1" key="2">
    <citation type="journal article" date="2020" name="Nat. Commun.">
        <title>Large-scale genome sequencing of mycorrhizal fungi provides insights into the early evolution of symbiotic traits.</title>
        <authorList>
            <person name="Miyauchi S."/>
            <person name="Kiss E."/>
            <person name="Kuo A."/>
            <person name="Drula E."/>
            <person name="Kohler A."/>
            <person name="Sanchez-Garcia M."/>
            <person name="Morin E."/>
            <person name="Andreopoulos B."/>
            <person name="Barry K.W."/>
            <person name="Bonito G."/>
            <person name="Buee M."/>
            <person name="Carver A."/>
            <person name="Chen C."/>
            <person name="Cichocki N."/>
            <person name="Clum A."/>
            <person name="Culley D."/>
            <person name="Crous P.W."/>
            <person name="Fauchery L."/>
            <person name="Girlanda M."/>
            <person name="Hayes R.D."/>
            <person name="Keri Z."/>
            <person name="LaButti K."/>
            <person name="Lipzen A."/>
            <person name="Lombard V."/>
            <person name="Magnuson J."/>
            <person name="Maillard F."/>
            <person name="Murat C."/>
            <person name="Nolan M."/>
            <person name="Ohm R.A."/>
            <person name="Pangilinan J."/>
            <person name="Pereira M.F."/>
            <person name="Perotto S."/>
            <person name="Peter M."/>
            <person name="Pfister S."/>
            <person name="Riley R."/>
            <person name="Sitrit Y."/>
            <person name="Stielow J.B."/>
            <person name="Szollosi G."/>
            <person name="Zifcakova L."/>
            <person name="Stursova M."/>
            <person name="Spatafora J.W."/>
            <person name="Tedersoo L."/>
            <person name="Vaario L.M."/>
            <person name="Yamada A."/>
            <person name="Yan M."/>
            <person name="Wang P."/>
            <person name="Xu J."/>
            <person name="Bruns T."/>
            <person name="Baldrian P."/>
            <person name="Vilgalys R."/>
            <person name="Dunand C."/>
            <person name="Henrissat B."/>
            <person name="Grigoriev I.V."/>
            <person name="Hibbett D."/>
            <person name="Nagy L.G."/>
            <person name="Martin F.M."/>
        </authorList>
    </citation>
    <scope>NUCLEOTIDE SEQUENCE</scope>
    <source>
        <strain evidence="1">P2</strain>
    </source>
</reference>
<name>A0ACB6ZJ08_THEGA</name>
<gene>
    <name evidence="1" type="ORF">BDM02DRAFT_1850424</name>
</gene>
<evidence type="ECO:0000313" key="2">
    <source>
        <dbReference type="Proteomes" id="UP000886501"/>
    </source>
</evidence>
<proteinExistence type="predicted"/>
<comment type="caution">
    <text evidence="1">The sequence shown here is derived from an EMBL/GenBank/DDBJ whole genome shotgun (WGS) entry which is preliminary data.</text>
</comment>